<gene>
    <name evidence="2" type="ORF">HMPREF7215_2576</name>
</gene>
<organism evidence="2 3">
    <name type="scientific">Pyramidobacter piscolens W5455</name>
    <dbReference type="NCBI Taxonomy" id="352165"/>
    <lineage>
        <taxon>Bacteria</taxon>
        <taxon>Thermotogati</taxon>
        <taxon>Synergistota</taxon>
        <taxon>Synergistia</taxon>
        <taxon>Synergistales</taxon>
        <taxon>Dethiosulfovibrionaceae</taxon>
        <taxon>Pyramidobacter</taxon>
    </lineage>
</organism>
<accession>A0ABP2HS23</accession>
<evidence type="ECO:0000259" key="1">
    <source>
        <dbReference type="Pfam" id="PF21703"/>
    </source>
</evidence>
<dbReference type="Pfam" id="PF21703">
    <property type="entry name" value="Gp10A-like"/>
    <property type="match status" value="1"/>
</dbReference>
<reference evidence="2 3" key="1">
    <citation type="submission" date="2009-12" db="EMBL/GenBank/DDBJ databases">
        <authorList>
            <person name="Shrivastava S."/>
            <person name="Madupu R."/>
            <person name="Durkin A.S."/>
            <person name="Torralba M."/>
            <person name="Methe B."/>
            <person name="Sutton G.G."/>
            <person name="Strausberg R.L."/>
            <person name="Nelson K.E."/>
        </authorList>
    </citation>
    <scope>NUCLEOTIDE SEQUENCE [LARGE SCALE GENOMIC DNA]</scope>
    <source>
        <strain evidence="2 3">W5455</strain>
    </source>
</reference>
<dbReference type="EMBL" id="ADFP01000121">
    <property type="protein sequence ID" value="EFB89762.1"/>
    <property type="molecule type" value="Genomic_DNA"/>
</dbReference>
<keyword evidence="3" id="KW-1185">Reference proteome</keyword>
<comment type="caution">
    <text evidence="2">The sequence shown here is derived from an EMBL/GenBank/DDBJ whole genome shotgun (WGS) entry which is preliminary data.</text>
</comment>
<feature type="domain" description="Capsid Gp10A/Gp10B-like" evidence="1">
    <location>
        <begin position="60"/>
        <end position="315"/>
    </location>
</feature>
<name>A0ABP2HS23_9BACT</name>
<dbReference type="InterPro" id="IPR049301">
    <property type="entry name" value="Capsid_Gp10A/Gp10B-like_dom"/>
</dbReference>
<dbReference type="RefSeq" id="WP_009165767.1">
    <property type="nucleotide sequence ID" value="NZ_ADFP01000121.1"/>
</dbReference>
<dbReference type="Proteomes" id="UP000006462">
    <property type="component" value="Unassembled WGS sequence"/>
</dbReference>
<sequence>MWLGANNGTIPANENAAEARALFITNYKLDVMKAFARKCIFKDLHRIHTIDHGSSSTFYYTGTASAHYHDKGKMILGTNNPPISKTIINIDGLLLADIMIDDLEDAMMHLDVRSEFSHQQGVALANAFDERIARLFYLSARSGPKNKDHPGGSVISAKDAETNGSVLADCIFAAAQTLDEKDVPDDERFIVVKPAQYYLLCKVKDLINRDYGGSGSIKDVALQSIANMSLKKSMNLPNGKNITTADPHEHNDYRGDFTKSVAVVGNRNAVGTVKLKDLTTRMSGSEVKTLFEATLITASYAMGHGILDPRGAVEIATGGAGATPVVTPSNP</sequence>
<evidence type="ECO:0000313" key="3">
    <source>
        <dbReference type="Proteomes" id="UP000006462"/>
    </source>
</evidence>
<protein>
    <recommendedName>
        <fullName evidence="1">Capsid Gp10A/Gp10B-like domain-containing protein</fullName>
    </recommendedName>
</protein>
<proteinExistence type="predicted"/>
<evidence type="ECO:0000313" key="2">
    <source>
        <dbReference type="EMBL" id="EFB89762.1"/>
    </source>
</evidence>